<keyword evidence="6" id="KW-1185">Reference proteome</keyword>
<dbReference type="GO" id="GO:0003677">
    <property type="term" value="F:DNA binding"/>
    <property type="evidence" value="ECO:0007669"/>
    <property type="project" value="InterPro"/>
</dbReference>
<name>A0A3R7ET22_9ACTN</name>
<dbReference type="InterPro" id="IPR013324">
    <property type="entry name" value="RNA_pol_sigma_r3/r4-like"/>
</dbReference>
<evidence type="ECO:0000313" key="6">
    <source>
        <dbReference type="Proteomes" id="UP000028058"/>
    </source>
</evidence>
<dbReference type="PANTHER" id="PTHR43133:SF46">
    <property type="entry name" value="RNA POLYMERASE SIGMA-70 FACTOR ECF SUBFAMILY"/>
    <property type="match status" value="1"/>
</dbReference>
<dbReference type="InterPro" id="IPR039425">
    <property type="entry name" value="RNA_pol_sigma-70-like"/>
</dbReference>
<reference evidence="5 6" key="1">
    <citation type="journal article" date="2014" name="Genome Announc.">
        <title>Draft Genome Sequence of Streptomyces fradiae ATCC 19609, a Strain Highly Sensitive to Antibiotics.</title>
        <authorList>
            <person name="Bekker O.B."/>
            <person name="Klimina K.M."/>
            <person name="Vatlin A.A."/>
            <person name="Zakharevich N.V."/>
            <person name="Kasianov A.S."/>
            <person name="Danilenko V.N."/>
        </authorList>
    </citation>
    <scope>NUCLEOTIDE SEQUENCE [LARGE SCALE GENOMIC DNA]</scope>
    <source>
        <strain evidence="5 6">ATCC 19609</strain>
    </source>
</reference>
<gene>
    <name evidence="5" type="ORF">SFRA_012185</name>
</gene>
<evidence type="ECO:0000256" key="4">
    <source>
        <dbReference type="ARBA" id="ARBA00023163"/>
    </source>
</evidence>
<dbReference type="Proteomes" id="UP000028058">
    <property type="component" value="Unassembled WGS sequence"/>
</dbReference>
<evidence type="ECO:0000256" key="2">
    <source>
        <dbReference type="ARBA" id="ARBA00023015"/>
    </source>
</evidence>
<sequence length="352" mass="39010">MCRRLDRSIGDRLSGVRRTAKVLVTPRKSKERLPPPSRQPLPDPRRGTSIMPGTVVERGTKQTGSRGNGPGGRKLDRGEIVPLTPKQSARLAELYAEFGGGRLERYAARKLMNYGLRRARASELADDIAQDVWVAVARETTKPLMAADELSEDERRIFLFGRVKTEVHQYFRRGSTSEYPIDWTDPVTCNTLCSVLPGGCARTALPAYLDAMVAKLPERERAALLLRLEGMNMRLVAEHVGVSYPTANRLVETALLLIQIDNPELSADPVPLETLPKWEREELAGMSAAQRAALLRMDETSRRALLLHVGQGLNITEVARRLNVPRYQVLPVLGACATALRTLTADDMEQAA</sequence>
<dbReference type="SUPFAM" id="SSF88659">
    <property type="entry name" value="Sigma3 and sigma4 domains of RNA polymerase sigma factors"/>
    <property type="match status" value="2"/>
</dbReference>
<dbReference type="EMBL" id="JNAD02000005">
    <property type="protein sequence ID" value="RKM95805.1"/>
    <property type="molecule type" value="Genomic_DNA"/>
</dbReference>
<keyword evidence="2" id="KW-0805">Transcription regulation</keyword>
<comment type="caution">
    <text evidence="5">The sequence shown here is derived from an EMBL/GenBank/DDBJ whole genome shotgun (WGS) entry which is preliminary data.</text>
</comment>
<dbReference type="GO" id="GO:0016987">
    <property type="term" value="F:sigma factor activity"/>
    <property type="evidence" value="ECO:0007669"/>
    <property type="project" value="UniProtKB-KW"/>
</dbReference>
<dbReference type="PANTHER" id="PTHR43133">
    <property type="entry name" value="RNA POLYMERASE ECF-TYPE SIGMA FACTO"/>
    <property type="match status" value="1"/>
</dbReference>
<evidence type="ECO:0000313" key="5">
    <source>
        <dbReference type="EMBL" id="RKM95805.1"/>
    </source>
</evidence>
<comment type="similarity">
    <text evidence="1">Belongs to the sigma-70 factor family. ECF subfamily.</text>
</comment>
<keyword evidence="3" id="KW-0731">Sigma factor</keyword>
<dbReference type="Pfam" id="PF08281">
    <property type="entry name" value="Sigma70_r4_2"/>
    <property type="match status" value="1"/>
</dbReference>
<organism evidence="5 6">
    <name type="scientific">Streptomyces xinghaiensis</name>
    <dbReference type="NCBI Taxonomy" id="1038928"/>
    <lineage>
        <taxon>Bacteria</taxon>
        <taxon>Bacillati</taxon>
        <taxon>Actinomycetota</taxon>
        <taxon>Actinomycetes</taxon>
        <taxon>Kitasatosporales</taxon>
        <taxon>Streptomycetaceae</taxon>
        <taxon>Streptomyces</taxon>
    </lineage>
</organism>
<dbReference type="Gene3D" id="1.10.10.10">
    <property type="entry name" value="Winged helix-like DNA-binding domain superfamily/Winged helix DNA-binding domain"/>
    <property type="match status" value="2"/>
</dbReference>
<evidence type="ECO:0000256" key="3">
    <source>
        <dbReference type="ARBA" id="ARBA00023082"/>
    </source>
</evidence>
<dbReference type="InterPro" id="IPR013249">
    <property type="entry name" value="RNA_pol_sigma70_r4_t2"/>
</dbReference>
<proteinExistence type="inferred from homology"/>
<keyword evidence="4" id="KW-0804">Transcription</keyword>
<dbReference type="GO" id="GO:0006352">
    <property type="term" value="P:DNA-templated transcription initiation"/>
    <property type="evidence" value="ECO:0007669"/>
    <property type="project" value="InterPro"/>
</dbReference>
<accession>A0A3R7ET22</accession>
<evidence type="ECO:0000256" key="1">
    <source>
        <dbReference type="ARBA" id="ARBA00010641"/>
    </source>
</evidence>
<protein>
    <submittedName>
        <fullName evidence="5">Uncharacterized protein</fullName>
    </submittedName>
</protein>
<dbReference type="InterPro" id="IPR036388">
    <property type="entry name" value="WH-like_DNA-bd_sf"/>
</dbReference>
<dbReference type="AlphaFoldDB" id="A0A3R7ET22"/>